<dbReference type="CDD" id="cd22670">
    <property type="entry name" value="FHA_MEK1-like"/>
    <property type="match status" value="1"/>
</dbReference>
<feature type="domain" description="FHA" evidence="6">
    <location>
        <begin position="51"/>
        <end position="111"/>
    </location>
</feature>
<accession>A0A9P7YFV1</accession>
<dbReference type="Pfam" id="PF00069">
    <property type="entry name" value="Pkinase"/>
    <property type="match status" value="1"/>
</dbReference>
<keyword evidence="8" id="KW-0808">Transferase</keyword>
<sequence length="723" mass="82284">MGRDDREAGALINDASDDDRNSAPAAFAQFVVTDERSIRKEVIELFPRMEIRVGRDKTRCDFHIPNGHVSKSHFRIYSIVYETGMEDLFPPLVYCEDLESSNGTYVNNELIGMLGKERIGYLLSDGDVVEVRPFWRFKFSQRHSNTSSWDPEELKDLEYFSNCFEISERILGQGQSGKVYLANYANNRRQMACKVVKVLHPEPNSWETESQQAAKARKAALREIQLLARLDHPHVVKLEKAFCSRKILYIFTELAAAGDLFSYLESNGGVLDDCHSRVITLQIVIAVQYIHSKGVVHRDIKPENVLVTHTDFGGRVVLTDFGYAKQVDQRSNRLMSVLGTSGYCAPEVETAAETMKGYTMAADLWSLGVLTACLLTGDKELPACQFTMGEMTQEGLSDLLYGESASEMWQDMSPTAKRFLCKLLVIDSNQRMSAKEARNHAWFKRPRSEAALLEDRYDLIIRFWRGRENNDEVIEYLPQAEPEPPQVFQQQARVSRKIPDTSASVYFNLDRHLHQRKRPQRHAVLDTLNKTGASFLSPEGKSKNGSVPPNHAQKSKCFPRNLSELDQNVSIFSTSGKDLFRTMQQGRTQCRDVSSFVDAEEEEETILDQSLPKQASSIANREVDEESASQAEIRCRRDKFMGNAPDAQQSCVQKEHELVYRPSPPKEPNLDTQMPRSRKRPRTGSWSESDRRVHSTVSKSYQHFTSAKTFRNAALTEMETREN</sequence>
<dbReference type="PROSITE" id="PS00108">
    <property type="entry name" value="PROTEIN_KINASE_ST"/>
    <property type="match status" value="1"/>
</dbReference>
<dbReference type="EMBL" id="MU251547">
    <property type="protein sequence ID" value="KAG9232457.1"/>
    <property type="molecule type" value="Genomic_DNA"/>
</dbReference>
<feature type="binding site" evidence="4">
    <location>
        <position position="194"/>
    </location>
    <ligand>
        <name>ATP</name>
        <dbReference type="ChEBI" id="CHEBI:30616"/>
    </ligand>
</feature>
<dbReference type="Pfam" id="PF00498">
    <property type="entry name" value="FHA"/>
    <property type="match status" value="1"/>
</dbReference>
<feature type="domain" description="Protein kinase" evidence="7">
    <location>
        <begin position="165"/>
        <end position="443"/>
    </location>
</feature>
<dbReference type="PROSITE" id="PS50011">
    <property type="entry name" value="PROTEIN_KINASE_DOM"/>
    <property type="match status" value="1"/>
</dbReference>
<dbReference type="PROSITE" id="PS00107">
    <property type="entry name" value="PROTEIN_KINASE_ATP"/>
    <property type="match status" value="1"/>
</dbReference>
<name>A0A9P7YFV1_9HELO</name>
<dbReference type="InterPro" id="IPR008271">
    <property type="entry name" value="Ser/Thr_kinase_AS"/>
</dbReference>
<evidence type="ECO:0000259" key="7">
    <source>
        <dbReference type="PROSITE" id="PS50011"/>
    </source>
</evidence>
<feature type="region of interest" description="Disordered" evidence="5">
    <location>
        <begin position="534"/>
        <end position="556"/>
    </location>
</feature>
<dbReference type="PROSITE" id="PS50006">
    <property type="entry name" value="FHA_DOMAIN"/>
    <property type="match status" value="1"/>
</dbReference>
<protein>
    <submittedName>
        <fullName evidence="8">Kinase-like domain-containing protein</fullName>
    </submittedName>
</protein>
<dbReference type="Gene3D" id="2.60.200.20">
    <property type="match status" value="1"/>
</dbReference>
<evidence type="ECO:0000313" key="8">
    <source>
        <dbReference type="EMBL" id="KAG9232457.1"/>
    </source>
</evidence>
<proteinExistence type="inferred from homology"/>
<gene>
    <name evidence="8" type="ORF">BJ875DRAFT_497452</name>
</gene>
<evidence type="ECO:0000256" key="2">
    <source>
        <dbReference type="ARBA" id="ARBA00022741"/>
    </source>
</evidence>
<dbReference type="SMART" id="SM00240">
    <property type="entry name" value="FHA"/>
    <property type="match status" value="1"/>
</dbReference>
<evidence type="ECO:0000256" key="3">
    <source>
        <dbReference type="ARBA" id="ARBA00022840"/>
    </source>
</evidence>
<dbReference type="AlphaFoldDB" id="A0A9P7YFV1"/>
<dbReference type="OrthoDB" id="74764at2759"/>
<evidence type="ECO:0000256" key="4">
    <source>
        <dbReference type="PROSITE-ProRule" id="PRU10141"/>
    </source>
</evidence>
<dbReference type="InterPro" id="IPR011009">
    <property type="entry name" value="Kinase-like_dom_sf"/>
</dbReference>
<dbReference type="InterPro" id="IPR000253">
    <property type="entry name" value="FHA_dom"/>
</dbReference>
<organism evidence="8 9">
    <name type="scientific">Amylocarpus encephaloides</name>
    <dbReference type="NCBI Taxonomy" id="45428"/>
    <lineage>
        <taxon>Eukaryota</taxon>
        <taxon>Fungi</taxon>
        <taxon>Dikarya</taxon>
        <taxon>Ascomycota</taxon>
        <taxon>Pezizomycotina</taxon>
        <taxon>Leotiomycetes</taxon>
        <taxon>Helotiales</taxon>
        <taxon>Helotiales incertae sedis</taxon>
        <taxon>Amylocarpus</taxon>
    </lineage>
</organism>
<comment type="caution">
    <text evidence="8">The sequence shown here is derived from an EMBL/GenBank/DDBJ whole genome shotgun (WGS) entry which is preliminary data.</text>
</comment>
<feature type="region of interest" description="Disordered" evidence="5">
    <location>
        <begin position="657"/>
        <end position="723"/>
    </location>
</feature>
<keyword evidence="3 4" id="KW-0067">ATP-binding</keyword>
<dbReference type="GO" id="GO:0005524">
    <property type="term" value="F:ATP binding"/>
    <property type="evidence" value="ECO:0007669"/>
    <property type="project" value="UniProtKB-UniRule"/>
</dbReference>
<dbReference type="SUPFAM" id="SSF56112">
    <property type="entry name" value="Protein kinase-like (PK-like)"/>
    <property type="match status" value="1"/>
</dbReference>
<dbReference type="InterPro" id="IPR017441">
    <property type="entry name" value="Protein_kinase_ATP_BS"/>
</dbReference>
<dbReference type="PANTHER" id="PTHR24347">
    <property type="entry name" value="SERINE/THREONINE-PROTEIN KINASE"/>
    <property type="match status" value="1"/>
</dbReference>
<comment type="similarity">
    <text evidence="1">Belongs to the protein kinase superfamily. CAMK Ser/Thr protein kinase family. CHEK2 subfamily.</text>
</comment>
<dbReference type="InterPro" id="IPR008984">
    <property type="entry name" value="SMAD_FHA_dom_sf"/>
</dbReference>
<keyword evidence="2 4" id="KW-0547">Nucleotide-binding</keyword>
<dbReference type="SUPFAM" id="SSF49879">
    <property type="entry name" value="SMAD/FHA domain"/>
    <property type="match status" value="1"/>
</dbReference>
<dbReference type="InterPro" id="IPR000719">
    <property type="entry name" value="Prot_kinase_dom"/>
</dbReference>
<evidence type="ECO:0000259" key="6">
    <source>
        <dbReference type="PROSITE" id="PS50006"/>
    </source>
</evidence>
<evidence type="ECO:0000256" key="5">
    <source>
        <dbReference type="SAM" id="MobiDB-lite"/>
    </source>
</evidence>
<dbReference type="SMART" id="SM00220">
    <property type="entry name" value="S_TKc"/>
    <property type="match status" value="1"/>
</dbReference>
<dbReference type="Gene3D" id="1.10.510.10">
    <property type="entry name" value="Transferase(Phosphotransferase) domain 1"/>
    <property type="match status" value="1"/>
</dbReference>
<feature type="compositionally biased region" description="Polar residues" evidence="5">
    <location>
        <begin position="695"/>
        <end position="709"/>
    </location>
</feature>
<dbReference type="Proteomes" id="UP000824998">
    <property type="component" value="Unassembled WGS sequence"/>
</dbReference>
<keyword evidence="8" id="KW-0418">Kinase</keyword>
<reference evidence="8" key="1">
    <citation type="journal article" date="2021" name="IMA Fungus">
        <title>Genomic characterization of three marine fungi, including Emericellopsis atlantica sp. nov. with signatures of a generalist lifestyle and marine biomass degradation.</title>
        <authorList>
            <person name="Hagestad O.C."/>
            <person name="Hou L."/>
            <person name="Andersen J.H."/>
            <person name="Hansen E.H."/>
            <person name="Altermark B."/>
            <person name="Li C."/>
            <person name="Kuhnert E."/>
            <person name="Cox R.J."/>
            <person name="Crous P.W."/>
            <person name="Spatafora J.W."/>
            <person name="Lail K."/>
            <person name="Amirebrahimi M."/>
            <person name="Lipzen A."/>
            <person name="Pangilinan J."/>
            <person name="Andreopoulos W."/>
            <person name="Hayes R.D."/>
            <person name="Ng V."/>
            <person name="Grigoriev I.V."/>
            <person name="Jackson S.A."/>
            <person name="Sutton T.D.S."/>
            <person name="Dobson A.D.W."/>
            <person name="Rama T."/>
        </authorList>
    </citation>
    <scope>NUCLEOTIDE SEQUENCE</scope>
    <source>
        <strain evidence="8">TRa018bII</strain>
    </source>
</reference>
<evidence type="ECO:0000313" key="9">
    <source>
        <dbReference type="Proteomes" id="UP000824998"/>
    </source>
</evidence>
<dbReference type="GO" id="GO:0004672">
    <property type="term" value="F:protein kinase activity"/>
    <property type="evidence" value="ECO:0007669"/>
    <property type="project" value="InterPro"/>
</dbReference>
<keyword evidence="9" id="KW-1185">Reference proteome</keyword>
<evidence type="ECO:0000256" key="1">
    <source>
        <dbReference type="ARBA" id="ARBA00005575"/>
    </source>
</evidence>